<keyword evidence="1" id="KW-0378">Hydrolase</keyword>
<dbReference type="Gene3D" id="3.60.21.10">
    <property type="match status" value="1"/>
</dbReference>
<dbReference type="SUPFAM" id="SSF56300">
    <property type="entry name" value="Metallo-dependent phosphatases"/>
    <property type="match status" value="1"/>
</dbReference>
<dbReference type="PIRSF" id="PIRSF033091">
    <property type="entry name" value="Pesterase_YhaO"/>
    <property type="match status" value="1"/>
</dbReference>
<dbReference type="Proteomes" id="UP000532440">
    <property type="component" value="Unassembled WGS sequence"/>
</dbReference>
<dbReference type="Pfam" id="PF00149">
    <property type="entry name" value="Metallophos"/>
    <property type="match status" value="1"/>
</dbReference>
<keyword evidence="3" id="KW-0540">Nuclease</keyword>
<reference evidence="3 4" key="1">
    <citation type="submission" date="2020-08" db="EMBL/GenBank/DDBJ databases">
        <title>Genomic Encyclopedia of Type Strains, Phase IV (KMG-IV): sequencing the most valuable type-strain genomes for metagenomic binning, comparative biology and taxonomic classification.</title>
        <authorList>
            <person name="Goeker M."/>
        </authorList>
    </citation>
    <scope>NUCLEOTIDE SEQUENCE [LARGE SCALE GENOMIC DNA]</scope>
    <source>
        <strain evidence="3 4">DSM 29781</strain>
    </source>
</reference>
<dbReference type="InterPro" id="IPR029052">
    <property type="entry name" value="Metallo-depent_PP-like"/>
</dbReference>
<dbReference type="CDD" id="cd00840">
    <property type="entry name" value="MPP_Mre11_N"/>
    <property type="match status" value="1"/>
</dbReference>
<dbReference type="AlphaFoldDB" id="A0A7W8HEA9"/>
<dbReference type="PANTHER" id="PTHR30337:SF7">
    <property type="entry name" value="PHOSPHOESTERASE"/>
    <property type="match status" value="1"/>
</dbReference>
<accession>A0A7W8HEA9</accession>
<dbReference type="RefSeq" id="WP_183963710.1">
    <property type="nucleotide sequence ID" value="NZ_BAABEW010000016.1"/>
</dbReference>
<sequence>MRFIHAADLHIDSPLQGLDGYEGAPVERLRGATRQALVALVDLALERTVDLVLLAGDVYDGNWVDFRTGLFFREQMLRLTRAGTRVFVVKGNHDAASQITRQLPPIDGVHEFSSSRSETVDLPELGVAIHGRSFPNRAVPEDLVPSYPAPVPGRFNIGLLHTSLTGREGHDPYAPTSVDALADKGYDYFALGHVHAREVVQESAPRIVFPGNLQGRHARETGPKGCELVTVEGATLVSAEFLALDVVRWHQLHLDASALDGLDALARCFRTQAAALAEGTRDRLHALRVLLHGESPLHRIEAGQPGTLAAAIQAAALDLDDAEVWIEEVRLDLRSPMDRAAVAARTDAVGEVVRLVDALASDEAQLAAWFRARLSELGTLPGAMAGADPAQLDAAAIRALLADAEATVLARLSDTQPGGGA</sequence>
<gene>
    <name evidence="3" type="ORF">HNQ70_000364</name>
</gene>
<dbReference type="InterPro" id="IPR041796">
    <property type="entry name" value="Mre11_N"/>
</dbReference>
<evidence type="ECO:0000313" key="3">
    <source>
        <dbReference type="EMBL" id="MBB5270380.1"/>
    </source>
</evidence>
<evidence type="ECO:0000259" key="2">
    <source>
        <dbReference type="Pfam" id="PF00149"/>
    </source>
</evidence>
<evidence type="ECO:0000313" key="4">
    <source>
        <dbReference type="Proteomes" id="UP000532440"/>
    </source>
</evidence>
<dbReference type="InterPro" id="IPR050535">
    <property type="entry name" value="DNA_Repair-Maintenance_Comp"/>
</dbReference>
<feature type="domain" description="Calcineurin-like phosphoesterase" evidence="2">
    <location>
        <begin position="1"/>
        <end position="196"/>
    </location>
</feature>
<dbReference type="GO" id="GO:0004527">
    <property type="term" value="F:exonuclease activity"/>
    <property type="evidence" value="ECO:0007669"/>
    <property type="project" value="UniProtKB-KW"/>
</dbReference>
<dbReference type="InterPro" id="IPR014576">
    <property type="entry name" value="Pesterase_YhaO"/>
</dbReference>
<evidence type="ECO:0000256" key="1">
    <source>
        <dbReference type="ARBA" id="ARBA00022801"/>
    </source>
</evidence>
<dbReference type="InterPro" id="IPR004843">
    <property type="entry name" value="Calcineurin-like_PHP"/>
</dbReference>
<dbReference type="PANTHER" id="PTHR30337">
    <property type="entry name" value="COMPONENT OF ATP-DEPENDENT DSDNA EXONUCLEASE"/>
    <property type="match status" value="1"/>
</dbReference>
<name>A0A7W8HEA9_9BURK</name>
<keyword evidence="4" id="KW-1185">Reference proteome</keyword>
<keyword evidence="3" id="KW-0269">Exonuclease</keyword>
<dbReference type="EMBL" id="JACHGB010000001">
    <property type="protein sequence ID" value="MBB5270380.1"/>
    <property type="molecule type" value="Genomic_DNA"/>
</dbReference>
<proteinExistence type="predicted"/>
<protein>
    <submittedName>
        <fullName evidence="3">DNA repair exonuclease SbcCD nuclease subunit</fullName>
    </submittedName>
</protein>
<organism evidence="3 4">
    <name type="scientific">Quisquiliibacterium transsilvanicum</name>
    <dbReference type="NCBI Taxonomy" id="1549638"/>
    <lineage>
        <taxon>Bacteria</taxon>
        <taxon>Pseudomonadati</taxon>
        <taxon>Pseudomonadota</taxon>
        <taxon>Betaproteobacteria</taxon>
        <taxon>Burkholderiales</taxon>
        <taxon>Burkholderiaceae</taxon>
        <taxon>Quisquiliibacterium</taxon>
    </lineage>
</organism>
<comment type="caution">
    <text evidence="3">The sequence shown here is derived from an EMBL/GenBank/DDBJ whole genome shotgun (WGS) entry which is preliminary data.</text>
</comment>